<keyword evidence="2" id="KW-1185">Reference proteome</keyword>
<comment type="caution">
    <text evidence="1">The sequence shown here is derived from an EMBL/GenBank/DDBJ whole genome shotgun (WGS) entry which is preliminary data.</text>
</comment>
<dbReference type="AlphaFoldDB" id="T0GDN0"/>
<proteinExistence type="predicted"/>
<dbReference type="Proteomes" id="UP000015454">
    <property type="component" value="Unassembled WGS sequence"/>
</dbReference>
<dbReference type="RefSeq" id="WP_010568737.1">
    <property type="nucleotide sequence ID" value="NZ_AHMO02000008.1"/>
</dbReference>
<organism evidence="1 2">
    <name type="scientific">Leptospira broomii serovar Hurstbridge str. 5399</name>
    <dbReference type="NCBI Taxonomy" id="1049789"/>
    <lineage>
        <taxon>Bacteria</taxon>
        <taxon>Pseudomonadati</taxon>
        <taxon>Spirochaetota</taxon>
        <taxon>Spirochaetia</taxon>
        <taxon>Leptospirales</taxon>
        <taxon>Leptospiraceae</taxon>
        <taxon>Leptospira</taxon>
    </lineage>
</organism>
<gene>
    <name evidence="1" type="ORF">LEP1GSC050_4138</name>
</gene>
<reference evidence="1" key="1">
    <citation type="submission" date="2013-05" db="EMBL/GenBank/DDBJ databases">
        <authorList>
            <person name="Harkins D.M."/>
            <person name="Durkin A.S."/>
            <person name="Brinkac L.M."/>
            <person name="Haft D.H."/>
            <person name="Selengut J.D."/>
            <person name="Sanka R."/>
            <person name="DePew J."/>
            <person name="Purushe J."/>
            <person name="Hartskeerl R.A."/>
            <person name="Ahmed A."/>
            <person name="van der Linden H."/>
            <person name="Goris M.G.A."/>
            <person name="Vinetz J.M."/>
            <person name="Sutton G.G."/>
            <person name="Nierman W.C."/>
            <person name="Fouts D.E."/>
        </authorList>
    </citation>
    <scope>NUCLEOTIDE SEQUENCE [LARGE SCALE GENOMIC DNA]</scope>
    <source>
        <strain evidence="1">5399</strain>
    </source>
</reference>
<protein>
    <submittedName>
        <fullName evidence="1">Uncharacterized protein</fullName>
    </submittedName>
</protein>
<name>T0GDN0_9LEPT</name>
<sequence length="238" mass="28921">MGLLSLRKKRSRKSHQAPKSLFEINIPYWYVKKICDTLNFKIAAAERELKELKPWIDWHDCYKINSKHLYPNIGINNSKLFFDSPYWKFRSIQVKNILQQFVFYQFSFKREEYLKKIIDSLATRTIEHKLNPVFMQAAKIKINRINCYARDLRDNDRTYRPQKWYLCASKQRRHFDFSNFIHIAKDYNKWDLAFRHCKRNLNNFRANPWEQTYFNVISGLQLLRKNSINQKGHSTIEI</sequence>
<evidence type="ECO:0000313" key="1">
    <source>
        <dbReference type="EMBL" id="EQA44929.1"/>
    </source>
</evidence>
<accession>T0GDN0</accession>
<dbReference type="STRING" id="1049789.LEP1GSC050_4138"/>
<dbReference type="EMBL" id="AHMO02000008">
    <property type="protein sequence ID" value="EQA44929.1"/>
    <property type="molecule type" value="Genomic_DNA"/>
</dbReference>
<evidence type="ECO:0000313" key="2">
    <source>
        <dbReference type="Proteomes" id="UP000015454"/>
    </source>
</evidence>